<name>A0AA39IZK9_9AGAR</name>
<sequence length="227" mass="25448">MLSTAAICVADEDKKEEAGRSDIIGQASMVQSMTELEDERVDGSHLSHVPQSHLPESRNDWDSCQDADEEARGCRSAILSARCSPSQSFCPKKYTEPPCKIEDIPDTDAVVISMRSSLSNSAMAYAVVSVIVLTNNDRLTSLFKRVLQWVWLGEDSYRVLLVLICVSFPHVLPDSVRRFKDIKAKMPLRCIGEEIMESPKRLAEECKKIGINDRDFLVSDIGETKYF</sequence>
<feature type="region of interest" description="Disordered" evidence="1">
    <location>
        <begin position="42"/>
        <end position="62"/>
    </location>
</feature>
<dbReference type="Proteomes" id="UP001175226">
    <property type="component" value="Unassembled WGS sequence"/>
</dbReference>
<dbReference type="PANTHER" id="PTHR15032:SF4">
    <property type="entry name" value="N-ACYL-PHOSPHATIDYLETHANOLAMINE-HYDROLYZING PHOSPHOLIPASE D"/>
    <property type="match status" value="1"/>
</dbReference>
<dbReference type="PANTHER" id="PTHR15032">
    <property type="entry name" value="N-ACYL-PHOSPHATIDYLETHANOLAMINE-HYDROLYZING PHOSPHOLIPASE D"/>
    <property type="match status" value="1"/>
</dbReference>
<keyword evidence="3" id="KW-1185">Reference proteome</keyword>
<reference evidence="2" key="1">
    <citation type="submission" date="2023-06" db="EMBL/GenBank/DDBJ databases">
        <authorList>
            <consortium name="Lawrence Berkeley National Laboratory"/>
            <person name="Ahrendt S."/>
            <person name="Sahu N."/>
            <person name="Indic B."/>
            <person name="Wong-Bajracharya J."/>
            <person name="Merenyi Z."/>
            <person name="Ke H.-M."/>
            <person name="Monk M."/>
            <person name="Kocsube S."/>
            <person name="Drula E."/>
            <person name="Lipzen A."/>
            <person name="Balint B."/>
            <person name="Henrissat B."/>
            <person name="Andreopoulos B."/>
            <person name="Martin F.M."/>
            <person name="Harder C.B."/>
            <person name="Rigling D."/>
            <person name="Ford K.L."/>
            <person name="Foster G.D."/>
            <person name="Pangilinan J."/>
            <person name="Papanicolaou A."/>
            <person name="Barry K."/>
            <person name="LaButti K."/>
            <person name="Viragh M."/>
            <person name="Koriabine M."/>
            <person name="Yan M."/>
            <person name="Riley R."/>
            <person name="Champramary S."/>
            <person name="Plett K.L."/>
            <person name="Tsai I.J."/>
            <person name="Slot J."/>
            <person name="Sipos G."/>
            <person name="Plett J."/>
            <person name="Nagy L.G."/>
            <person name="Grigoriev I.V."/>
        </authorList>
    </citation>
    <scope>NUCLEOTIDE SEQUENCE</scope>
    <source>
        <strain evidence="2">FPL87.14</strain>
    </source>
</reference>
<comment type="caution">
    <text evidence="2">The sequence shown here is derived from an EMBL/GenBank/DDBJ whole genome shotgun (WGS) entry which is preliminary data.</text>
</comment>
<dbReference type="AlphaFoldDB" id="A0AA39IZK9"/>
<protein>
    <submittedName>
        <fullName evidence="2">Uncharacterized protein</fullName>
    </submittedName>
</protein>
<dbReference type="GO" id="GO:0070290">
    <property type="term" value="F:N-acylphosphatidylethanolamine-specific phospholipase D activity"/>
    <property type="evidence" value="ECO:0007669"/>
    <property type="project" value="TreeGrafter"/>
</dbReference>
<dbReference type="GO" id="GO:0070292">
    <property type="term" value="P:N-acylphosphatidylethanolamine metabolic process"/>
    <property type="evidence" value="ECO:0007669"/>
    <property type="project" value="TreeGrafter"/>
</dbReference>
<proteinExistence type="predicted"/>
<dbReference type="EMBL" id="JAUEPT010000107">
    <property type="protein sequence ID" value="KAK0431773.1"/>
    <property type="molecule type" value="Genomic_DNA"/>
</dbReference>
<evidence type="ECO:0000256" key="1">
    <source>
        <dbReference type="SAM" id="MobiDB-lite"/>
    </source>
</evidence>
<evidence type="ECO:0000313" key="3">
    <source>
        <dbReference type="Proteomes" id="UP001175226"/>
    </source>
</evidence>
<accession>A0AA39IZK9</accession>
<gene>
    <name evidence="2" type="ORF">EV421DRAFT_2041074</name>
</gene>
<dbReference type="GO" id="GO:0070291">
    <property type="term" value="P:N-acylethanolamine metabolic process"/>
    <property type="evidence" value="ECO:0007669"/>
    <property type="project" value="TreeGrafter"/>
</dbReference>
<organism evidence="2 3">
    <name type="scientific">Armillaria borealis</name>
    <dbReference type="NCBI Taxonomy" id="47425"/>
    <lineage>
        <taxon>Eukaryota</taxon>
        <taxon>Fungi</taxon>
        <taxon>Dikarya</taxon>
        <taxon>Basidiomycota</taxon>
        <taxon>Agaricomycotina</taxon>
        <taxon>Agaricomycetes</taxon>
        <taxon>Agaricomycetidae</taxon>
        <taxon>Agaricales</taxon>
        <taxon>Marasmiineae</taxon>
        <taxon>Physalacriaceae</taxon>
        <taxon>Armillaria</taxon>
    </lineage>
</organism>
<dbReference type="GO" id="GO:0005737">
    <property type="term" value="C:cytoplasm"/>
    <property type="evidence" value="ECO:0007669"/>
    <property type="project" value="TreeGrafter"/>
</dbReference>
<evidence type="ECO:0000313" key="2">
    <source>
        <dbReference type="EMBL" id="KAK0431773.1"/>
    </source>
</evidence>